<keyword evidence="1" id="KW-0472">Membrane</keyword>
<reference evidence="4" key="1">
    <citation type="submission" date="2023-08" db="EMBL/GenBank/DDBJ databases">
        <title>Pelteobagrus vachellii genome.</title>
        <authorList>
            <person name="Liu H."/>
        </authorList>
    </citation>
    <scope>NUCLEOTIDE SEQUENCE</scope>
    <source>
        <strain evidence="4">PRFRI_2022a</strain>
        <tissue evidence="4">Muscle</tissue>
    </source>
</reference>
<evidence type="ECO:0000313" key="5">
    <source>
        <dbReference type="Proteomes" id="UP001187315"/>
    </source>
</evidence>
<dbReference type="SUPFAM" id="SSF48726">
    <property type="entry name" value="Immunoglobulin"/>
    <property type="match status" value="1"/>
</dbReference>
<feature type="domain" description="Immunoglobulin" evidence="3">
    <location>
        <begin position="124"/>
        <end position="206"/>
    </location>
</feature>
<sequence length="260" mass="29407">MWIYMLLFGMQIFSTTLTASSGSITVKLHHNVTLTCEQKCSGVLTWSRIRATVAQCNQMSCSSEEGFILSHDQFLKGNLSLTITAADYSRRGLYTCQCDKADLRQVRLLIQTQEITRVIAPGEPIDVHLPLTDQVEVRFTANDAAQPSDVQICTVDHEEIKCSSDYRARSSRLNTLQITDGRVSDTGSYTVRDQMNNETLAILRVQLREEQPGPDRRQECVMPVWLLVLVLVLVVSAFVVLLVMHVRLKREILQLRGEHK</sequence>
<dbReference type="InterPro" id="IPR036179">
    <property type="entry name" value="Ig-like_dom_sf"/>
</dbReference>
<feature type="transmembrane region" description="Helical" evidence="1">
    <location>
        <begin position="224"/>
        <end position="246"/>
    </location>
</feature>
<organism evidence="4 5">
    <name type="scientific">Tachysurus vachellii</name>
    <name type="common">Darkbarbel catfish</name>
    <name type="synonym">Pelteobagrus vachellii</name>
    <dbReference type="NCBI Taxonomy" id="175792"/>
    <lineage>
        <taxon>Eukaryota</taxon>
        <taxon>Metazoa</taxon>
        <taxon>Chordata</taxon>
        <taxon>Craniata</taxon>
        <taxon>Vertebrata</taxon>
        <taxon>Euteleostomi</taxon>
        <taxon>Actinopterygii</taxon>
        <taxon>Neopterygii</taxon>
        <taxon>Teleostei</taxon>
        <taxon>Ostariophysi</taxon>
        <taxon>Siluriformes</taxon>
        <taxon>Bagridae</taxon>
        <taxon>Tachysurus</taxon>
    </lineage>
</organism>
<evidence type="ECO:0000259" key="3">
    <source>
        <dbReference type="SMART" id="SM00409"/>
    </source>
</evidence>
<feature type="chain" id="PRO_5041713370" description="Immunoglobulin domain-containing protein" evidence="2">
    <location>
        <begin position="19"/>
        <end position="260"/>
    </location>
</feature>
<gene>
    <name evidence="4" type="ORF">Q7C36_010809</name>
</gene>
<dbReference type="InterPro" id="IPR013783">
    <property type="entry name" value="Ig-like_fold"/>
</dbReference>
<evidence type="ECO:0000256" key="1">
    <source>
        <dbReference type="SAM" id="Phobius"/>
    </source>
</evidence>
<dbReference type="EMBL" id="JAVHJS010000010">
    <property type="protein sequence ID" value="KAK2845955.1"/>
    <property type="molecule type" value="Genomic_DNA"/>
</dbReference>
<comment type="caution">
    <text evidence="4">The sequence shown here is derived from an EMBL/GenBank/DDBJ whole genome shotgun (WGS) entry which is preliminary data.</text>
</comment>
<dbReference type="Gene3D" id="2.60.40.10">
    <property type="entry name" value="Immunoglobulins"/>
    <property type="match status" value="1"/>
</dbReference>
<evidence type="ECO:0000256" key="2">
    <source>
        <dbReference type="SAM" id="SignalP"/>
    </source>
</evidence>
<proteinExistence type="predicted"/>
<feature type="signal peptide" evidence="2">
    <location>
        <begin position="1"/>
        <end position="18"/>
    </location>
</feature>
<dbReference type="InterPro" id="IPR003599">
    <property type="entry name" value="Ig_sub"/>
</dbReference>
<keyword evidence="5" id="KW-1185">Reference proteome</keyword>
<dbReference type="AlphaFoldDB" id="A0AA88MWZ8"/>
<keyword evidence="2" id="KW-0732">Signal</keyword>
<name>A0AA88MWZ8_TACVA</name>
<keyword evidence="1" id="KW-0812">Transmembrane</keyword>
<feature type="domain" description="Immunoglobulin" evidence="3">
    <location>
        <begin position="21"/>
        <end position="111"/>
    </location>
</feature>
<evidence type="ECO:0000313" key="4">
    <source>
        <dbReference type="EMBL" id="KAK2845955.1"/>
    </source>
</evidence>
<accession>A0AA88MWZ8</accession>
<protein>
    <recommendedName>
        <fullName evidence="3">Immunoglobulin domain-containing protein</fullName>
    </recommendedName>
</protein>
<dbReference type="SMART" id="SM00409">
    <property type="entry name" value="IG"/>
    <property type="match status" value="2"/>
</dbReference>
<dbReference type="Proteomes" id="UP001187315">
    <property type="component" value="Unassembled WGS sequence"/>
</dbReference>
<keyword evidence="1" id="KW-1133">Transmembrane helix</keyword>